<dbReference type="GO" id="GO:0003824">
    <property type="term" value="F:catalytic activity"/>
    <property type="evidence" value="ECO:0007669"/>
    <property type="project" value="InterPro"/>
</dbReference>
<dbReference type="PANTHER" id="PTHR30352">
    <property type="entry name" value="PYRUVATE FORMATE-LYASE-ACTIVATING ENZYME"/>
    <property type="match status" value="1"/>
</dbReference>
<evidence type="ECO:0000256" key="6">
    <source>
        <dbReference type="PIRSR" id="PIRSR004869-50"/>
    </source>
</evidence>
<dbReference type="InterPro" id="IPR058240">
    <property type="entry name" value="rSAM_sf"/>
</dbReference>
<feature type="domain" description="Radical SAM core" evidence="7">
    <location>
        <begin position="70"/>
        <end position="283"/>
    </location>
</feature>
<dbReference type="GO" id="GO:0046872">
    <property type="term" value="F:metal ion binding"/>
    <property type="evidence" value="ECO:0007669"/>
    <property type="project" value="UniProtKB-KW"/>
</dbReference>
<dbReference type="AlphaFoldDB" id="A0A4Q0I6J6"/>
<dbReference type="SFLD" id="SFLDG01101">
    <property type="entry name" value="Uncharacterised_Radical_SAM_Su"/>
    <property type="match status" value="1"/>
</dbReference>
<evidence type="ECO:0000313" key="9">
    <source>
        <dbReference type="Proteomes" id="UP000289166"/>
    </source>
</evidence>
<dbReference type="GO" id="GO:0051539">
    <property type="term" value="F:4 iron, 4 sulfur cluster binding"/>
    <property type="evidence" value="ECO:0007669"/>
    <property type="project" value="UniProtKB-KW"/>
</dbReference>
<dbReference type="Gene3D" id="3.20.20.70">
    <property type="entry name" value="Aldolase class I"/>
    <property type="match status" value="1"/>
</dbReference>
<dbReference type="OrthoDB" id="9778883at2"/>
<comment type="cofactor">
    <cofactor evidence="6">
        <name>[4Fe-4S] cluster</name>
        <dbReference type="ChEBI" id="CHEBI:49883"/>
    </cofactor>
    <text evidence="6">Binds 1 [4Fe-4S] cluster. The cluster is coordinated with 3 cysteines and an exchangeable S-adenosyl-L-methionine.</text>
</comment>
<dbReference type="InterPro" id="IPR016431">
    <property type="entry name" value="Pyrv-formate_lyase-activ_prd"/>
</dbReference>
<dbReference type="SFLD" id="SFLDS00029">
    <property type="entry name" value="Radical_SAM"/>
    <property type="match status" value="1"/>
</dbReference>
<feature type="binding site" evidence="6">
    <location>
        <position position="92"/>
    </location>
    <ligand>
        <name>[4Fe-4S] cluster</name>
        <dbReference type="ChEBI" id="CHEBI:49883"/>
        <note>4Fe-4S-S-AdoMet</note>
    </ligand>
</feature>
<dbReference type="Pfam" id="PF04055">
    <property type="entry name" value="Radical_SAM"/>
    <property type="match status" value="1"/>
</dbReference>
<reference evidence="9" key="1">
    <citation type="submission" date="2018-11" db="EMBL/GenBank/DDBJ databases">
        <title>Genome sequencing of a novel mesophilic and cellulolytic organism within the genus Hungateiclostridium.</title>
        <authorList>
            <person name="Rettenmaier R."/>
            <person name="Liebl W."/>
            <person name="Zverlov V."/>
        </authorList>
    </citation>
    <scope>NUCLEOTIDE SEQUENCE [LARGE SCALE GENOMIC DNA]</scope>
    <source>
        <strain evidence="9">N2K1</strain>
    </source>
</reference>
<evidence type="ECO:0000259" key="7">
    <source>
        <dbReference type="PROSITE" id="PS51918"/>
    </source>
</evidence>
<dbReference type="PIRSF" id="PIRSF004869">
    <property type="entry name" value="PflX_prd"/>
    <property type="match status" value="1"/>
</dbReference>
<dbReference type="InterPro" id="IPR007197">
    <property type="entry name" value="rSAM"/>
</dbReference>
<dbReference type="RefSeq" id="WP_128705782.1">
    <property type="nucleotide sequence ID" value="NZ_RLII01000003.1"/>
</dbReference>
<protein>
    <submittedName>
        <fullName evidence="8">AmmeMemoRadiSam system radical SAM enzyme</fullName>
    </submittedName>
</protein>
<dbReference type="SUPFAM" id="SSF102114">
    <property type="entry name" value="Radical SAM enzymes"/>
    <property type="match status" value="1"/>
</dbReference>
<dbReference type="EMBL" id="RLII01000003">
    <property type="protein sequence ID" value="RXE59950.1"/>
    <property type="molecule type" value="Genomic_DNA"/>
</dbReference>
<keyword evidence="4 6" id="KW-0408">Iron</keyword>
<dbReference type="PANTHER" id="PTHR30352:SF5">
    <property type="entry name" value="PYRUVATE FORMATE-LYASE 1-ACTIVATING ENZYME"/>
    <property type="match status" value="1"/>
</dbReference>
<feature type="binding site" evidence="6">
    <location>
        <position position="85"/>
    </location>
    <ligand>
        <name>[4Fe-4S] cluster</name>
        <dbReference type="ChEBI" id="CHEBI:49883"/>
        <note>4Fe-4S-S-AdoMet</note>
    </ligand>
</feature>
<evidence type="ECO:0000256" key="3">
    <source>
        <dbReference type="ARBA" id="ARBA00022723"/>
    </source>
</evidence>
<feature type="binding site" evidence="6">
    <location>
        <position position="89"/>
    </location>
    <ligand>
        <name>[4Fe-4S] cluster</name>
        <dbReference type="ChEBI" id="CHEBI:49883"/>
        <note>4Fe-4S-S-AdoMet</note>
    </ligand>
</feature>
<name>A0A4Q0I6J6_9FIRM</name>
<evidence type="ECO:0000256" key="1">
    <source>
        <dbReference type="ARBA" id="ARBA00022485"/>
    </source>
</evidence>
<keyword evidence="9" id="KW-1185">Reference proteome</keyword>
<dbReference type="NCBIfam" id="TIGR04337">
    <property type="entry name" value="AmmeMemoSam_rS"/>
    <property type="match status" value="1"/>
</dbReference>
<keyword evidence="3 6" id="KW-0479">Metal-binding</keyword>
<dbReference type="PROSITE" id="PS51918">
    <property type="entry name" value="RADICAL_SAM"/>
    <property type="match status" value="1"/>
</dbReference>
<organism evidence="8 9">
    <name type="scientific">Acetivibrio mesophilus</name>
    <dbReference type="NCBI Taxonomy" id="2487273"/>
    <lineage>
        <taxon>Bacteria</taxon>
        <taxon>Bacillati</taxon>
        <taxon>Bacillota</taxon>
        <taxon>Clostridia</taxon>
        <taxon>Eubacteriales</taxon>
        <taxon>Oscillospiraceae</taxon>
        <taxon>Acetivibrio</taxon>
    </lineage>
</organism>
<keyword evidence="2 6" id="KW-0949">S-adenosyl-L-methionine</keyword>
<dbReference type="Proteomes" id="UP000289166">
    <property type="component" value="Unassembled WGS sequence"/>
</dbReference>
<dbReference type="InterPro" id="IPR027596">
    <property type="entry name" value="AmmeMemoSam_rS"/>
</dbReference>
<proteinExistence type="predicted"/>
<keyword evidence="1" id="KW-0004">4Fe-4S</keyword>
<dbReference type="CDD" id="cd01335">
    <property type="entry name" value="Radical_SAM"/>
    <property type="match status" value="1"/>
</dbReference>
<sequence length="289" mass="32646">MEAAKPAMFYNGIEDLKVHCYLCPHNCIIKPGRLGACRARKNIDGDLYSLNYGKITSIALDPIEKKPLYRFRSGLKILSIGTFGCNLKCSFCQNWAIAHDDPELYEIGAEEIVSKAKELVPQGNIGIAYTYNEPSIWYEFVYDTAVLAKKAGLSNVLVTNGFIGKEALLMLLPHIDAMNIDVKAYTASFYKDICGGVLENVRETVEMAAEKCHVEVTTLVIPTLNDDLKEISKMAQWLLAISKKIPLHLTRYFPNYRMQDVPPTPKETLFRAQEEAQKYLDYVYLGNVW</sequence>
<keyword evidence="5 6" id="KW-0411">Iron-sulfur</keyword>
<accession>A0A4Q0I6J6</accession>
<evidence type="ECO:0000256" key="5">
    <source>
        <dbReference type="ARBA" id="ARBA00023014"/>
    </source>
</evidence>
<evidence type="ECO:0000256" key="4">
    <source>
        <dbReference type="ARBA" id="ARBA00023004"/>
    </source>
</evidence>
<comment type="caution">
    <text evidence="8">The sequence shown here is derived from an EMBL/GenBank/DDBJ whole genome shotgun (WGS) entry which is preliminary data.</text>
</comment>
<gene>
    <name evidence="8" type="primary">amrS</name>
    <name evidence="8" type="ORF">EFD62_04145</name>
</gene>
<evidence type="ECO:0000256" key="2">
    <source>
        <dbReference type="ARBA" id="ARBA00022691"/>
    </source>
</evidence>
<dbReference type="InterPro" id="IPR013785">
    <property type="entry name" value="Aldolase_TIM"/>
</dbReference>
<dbReference type="InterPro" id="IPR034457">
    <property type="entry name" value="Organic_radical-activating"/>
</dbReference>
<evidence type="ECO:0000313" key="8">
    <source>
        <dbReference type="EMBL" id="RXE59950.1"/>
    </source>
</evidence>